<feature type="domain" description="Ig-like" evidence="1">
    <location>
        <begin position="59"/>
        <end position="154"/>
    </location>
</feature>
<dbReference type="EnsemblMetazoa" id="AALFPA23_011453.R16247">
    <property type="protein sequence ID" value="AALFPA23_011453.P16247"/>
    <property type="gene ID" value="AALFPA23_011453"/>
</dbReference>
<organism evidence="2">
    <name type="scientific">Aedes albopictus</name>
    <name type="common">Asian tiger mosquito</name>
    <name type="synonym">Stegomyia albopicta</name>
    <dbReference type="NCBI Taxonomy" id="7160"/>
    <lineage>
        <taxon>Eukaryota</taxon>
        <taxon>Metazoa</taxon>
        <taxon>Ecdysozoa</taxon>
        <taxon>Arthropoda</taxon>
        <taxon>Hexapoda</taxon>
        <taxon>Insecta</taxon>
        <taxon>Pterygota</taxon>
        <taxon>Neoptera</taxon>
        <taxon>Endopterygota</taxon>
        <taxon>Diptera</taxon>
        <taxon>Nematocera</taxon>
        <taxon>Culicoidea</taxon>
        <taxon>Culicidae</taxon>
        <taxon>Culicinae</taxon>
        <taxon>Aedini</taxon>
        <taxon>Aedes</taxon>
        <taxon>Stegomyia</taxon>
    </lineage>
</organism>
<reference evidence="4" key="1">
    <citation type="journal article" date="2015" name="Proc. Natl. Acad. Sci. U.S.A.">
        <title>Genome sequence of the Asian Tiger mosquito, Aedes albopictus, reveals insights into its biology, genetics, and evolution.</title>
        <authorList>
            <person name="Chen X.G."/>
            <person name="Jiang X."/>
            <person name="Gu J."/>
            <person name="Xu M."/>
            <person name="Wu Y."/>
            <person name="Deng Y."/>
            <person name="Zhang C."/>
            <person name="Bonizzoni M."/>
            <person name="Dermauw W."/>
            <person name="Vontas J."/>
            <person name="Armbruster P."/>
            <person name="Huang X."/>
            <person name="Yang Y."/>
            <person name="Zhang H."/>
            <person name="He W."/>
            <person name="Peng H."/>
            <person name="Liu Y."/>
            <person name="Wu K."/>
            <person name="Chen J."/>
            <person name="Lirakis M."/>
            <person name="Topalis P."/>
            <person name="Van Leeuwen T."/>
            <person name="Hall A.B."/>
            <person name="Jiang X."/>
            <person name="Thorpe C."/>
            <person name="Mueller R.L."/>
            <person name="Sun C."/>
            <person name="Waterhouse R.M."/>
            <person name="Yan G."/>
            <person name="Tu Z.J."/>
            <person name="Fang X."/>
            <person name="James A.A."/>
        </authorList>
    </citation>
    <scope>NUCLEOTIDE SEQUENCE [LARGE SCALE GENOMIC DNA]</scope>
    <source>
        <strain evidence="4">Foshan</strain>
    </source>
</reference>
<dbReference type="GO" id="GO:0050808">
    <property type="term" value="P:synapse organization"/>
    <property type="evidence" value="ECO:0007669"/>
    <property type="project" value="TreeGrafter"/>
</dbReference>
<keyword evidence="4" id="KW-1185">Reference proteome</keyword>
<accession>A0A1W7R768</accession>
<dbReference type="SUPFAM" id="SSF48726">
    <property type="entry name" value="Immunoglobulin"/>
    <property type="match status" value="2"/>
</dbReference>
<dbReference type="InterPro" id="IPR007110">
    <property type="entry name" value="Ig-like_dom"/>
</dbReference>
<evidence type="ECO:0000313" key="4">
    <source>
        <dbReference type="Proteomes" id="UP000069940"/>
    </source>
</evidence>
<dbReference type="AlphaFoldDB" id="A0A1W7R768"/>
<dbReference type="InterPro" id="IPR003599">
    <property type="entry name" value="Ig_sub"/>
</dbReference>
<dbReference type="GeneID" id="115254777"/>
<evidence type="ECO:0000313" key="2">
    <source>
        <dbReference type="EMBL" id="JAV46992.1"/>
    </source>
</evidence>
<dbReference type="Pfam" id="PF13927">
    <property type="entry name" value="Ig_3"/>
    <property type="match status" value="1"/>
</dbReference>
<dbReference type="PANTHER" id="PTHR23279">
    <property type="entry name" value="DEFECTIVE PROBOSCIS EXTENSION RESPONSE DPR -RELATED"/>
    <property type="match status" value="1"/>
</dbReference>
<dbReference type="InterPro" id="IPR013098">
    <property type="entry name" value="Ig_I-set"/>
</dbReference>
<dbReference type="InterPro" id="IPR037448">
    <property type="entry name" value="Zig-8"/>
</dbReference>
<dbReference type="SMART" id="SM00408">
    <property type="entry name" value="IGc2"/>
    <property type="match status" value="2"/>
</dbReference>
<evidence type="ECO:0000259" key="1">
    <source>
        <dbReference type="PROSITE" id="PS50835"/>
    </source>
</evidence>
<name>A0A1W7R768_AEDAL</name>
<dbReference type="RefSeq" id="XP_062699681.1">
    <property type="nucleotide sequence ID" value="XM_062843697.1"/>
</dbReference>
<dbReference type="InterPro" id="IPR003598">
    <property type="entry name" value="Ig_sub2"/>
</dbReference>
<reference evidence="3" key="3">
    <citation type="submission" date="2025-05" db="UniProtKB">
        <authorList>
            <consortium name="EnsemblMetazoa"/>
        </authorList>
    </citation>
    <scope>IDENTIFICATION</scope>
    <source>
        <strain evidence="3">Foshan</strain>
    </source>
</reference>
<reference evidence="2" key="2">
    <citation type="submission" date="2016-03" db="EMBL/GenBank/DDBJ databases">
        <title>RNAseq analyses of the sensorial organs of adult female Aedes albopictus.</title>
        <authorList>
            <person name="Fabrizio L."/>
            <person name="Ribeiro J.M."/>
            <person name="Arca B."/>
        </authorList>
    </citation>
    <scope>NUCLEOTIDE SEQUENCE</scope>
</reference>
<dbReference type="VEuPathDB" id="VectorBase:AALFPA_063943"/>
<dbReference type="VEuPathDB" id="VectorBase:AALC636_016299"/>
<dbReference type="PANTHER" id="PTHR23279:SF46">
    <property type="entry name" value="DEFECTIVE PROBOSCIS EXTENSION RESPONSE 10, ISOFORM A-RELATED"/>
    <property type="match status" value="1"/>
</dbReference>
<dbReference type="Proteomes" id="UP000069940">
    <property type="component" value="Unassembled WGS sequence"/>
</dbReference>
<dbReference type="InterPro" id="IPR013783">
    <property type="entry name" value="Ig-like_fold"/>
</dbReference>
<dbReference type="SMART" id="SM00409">
    <property type="entry name" value="IG"/>
    <property type="match status" value="2"/>
</dbReference>
<dbReference type="InterPro" id="IPR036179">
    <property type="entry name" value="Ig-like_dom_sf"/>
</dbReference>
<dbReference type="Pfam" id="PF07679">
    <property type="entry name" value="I-set"/>
    <property type="match status" value="1"/>
</dbReference>
<protein>
    <submittedName>
        <fullName evidence="2">Putative conserved secreted protein</fullName>
    </submittedName>
</protein>
<dbReference type="VEuPathDB" id="VectorBase:AALF010043"/>
<dbReference type="EMBL" id="GEHC01000653">
    <property type="protein sequence ID" value="JAV46992.1"/>
    <property type="molecule type" value="Transcribed_RNA"/>
</dbReference>
<evidence type="ECO:0000313" key="3">
    <source>
        <dbReference type="EnsemblMetazoa" id="AALFPA23_011453.P16247"/>
    </source>
</evidence>
<dbReference type="Gene3D" id="2.60.40.10">
    <property type="entry name" value="Immunoglobulins"/>
    <property type="match status" value="2"/>
</dbReference>
<sequence>MYRNRCCFRSRVSSAYRCHAFWILLLLYVMKFDLTDGMYYSNHQRIEEISKPIPQPPDPHIIASMSKNATVRRGDPAFLSCVVENLGKYTVSWISQRDLRILTIDRITYTADERFQSLHNADTNEWILHIKWTERKDTGIYECQISTMPVRSLALYLIVLNDSELVRRQDDILYDLPVPTSLPEAKRNSSSGNNYSNGDIYNRMYADRDYLYLTATTQIVEGTMVYAYKGENLNLTCIINHNYDRRPNHVIWYHQNDIVAYESLRKRDKSPLNSITSYHVIRNVDFDDSGNYTCAPELYGAASTIVQILDGDETQEAIASNKGGSGVHSRVASLVALVAGILNLCIFYCHPDKAR</sequence>
<feature type="domain" description="Ig-like" evidence="1">
    <location>
        <begin position="215"/>
        <end position="294"/>
    </location>
</feature>
<proteinExistence type="predicted"/>
<dbReference type="GO" id="GO:0032589">
    <property type="term" value="C:neuron projection membrane"/>
    <property type="evidence" value="ECO:0007669"/>
    <property type="project" value="TreeGrafter"/>
</dbReference>
<dbReference type="PROSITE" id="PS50835">
    <property type="entry name" value="IG_LIKE"/>
    <property type="match status" value="2"/>
</dbReference>